<dbReference type="AlphaFoldDB" id="A0A0C2IIW3"/>
<name>A0A0C2IIW3_THEKT</name>
<evidence type="ECO:0000313" key="2">
    <source>
        <dbReference type="Proteomes" id="UP000031668"/>
    </source>
</evidence>
<dbReference type="Proteomes" id="UP000031668">
    <property type="component" value="Unassembled WGS sequence"/>
</dbReference>
<reference evidence="1 2" key="1">
    <citation type="journal article" date="2014" name="Genome Biol. Evol.">
        <title>The genome of the myxosporean Thelohanellus kitauei shows adaptations to nutrient acquisition within its fish host.</title>
        <authorList>
            <person name="Yang Y."/>
            <person name="Xiong J."/>
            <person name="Zhou Z."/>
            <person name="Huo F."/>
            <person name="Miao W."/>
            <person name="Ran C."/>
            <person name="Liu Y."/>
            <person name="Zhang J."/>
            <person name="Feng J."/>
            <person name="Wang M."/>
            <person name="Wang M."/>
            <person name="Wang L."/>
            <person name="Yao B."/>
        </authorList>
    </citation>
    <scope>NUCLEOTIDE SEQUENCE [LARGE SCALE GENOMIC DNA]</scope>
    <source>
        <strain evidence="1">Wuqing</strain>
    </source>
</reference>
<evidence type="ECO:0000313" key="1">
    <source>
        <dbReference type="EMBL" id="KII65284.1"/>
    </source>
</evidence>
<keyword evidence="2" id="KW-1185">Reference proteome</keyword>
<gene>
    <name evidence="1" type="ORF">RF11_02704</name>
</gene>
<comment type="caution">
    <text evidence="1">The sequence shown here is derived from an EMBL/GenBank/DDBJ whole genome shotgun (WGS) entry which is preliminary data.</text>
</comment>
<accession>A0A0C2IIW3</accession>
<organism evidence="1 2">
    <name type="scientific">Thelohanellus kitauei</name>
    <name type="common">Myxosporean</name>
    <dbReference type="NCBI Taxonomy" id="669202"/>
    <lineage>
        <taxon>Eukaryota</taxon>
        <taxon>Metazoa</taxon>
        <taxon>Cnidaria</taxon>
        <taxon>Myxozoa</taxon>
        <taxon>Myxosporea</taxon>
        <taxon>Bivalvulida</taxon>
        <taxon>Platysporina</taxon>
        <taxon>Myxobolidae</taxon>
        <taxon>Thelohanellus</taxon>
    </lineage>
</organism>
<proteinExistence type="predicted"/>
<sequence>MSKVQGNQDPLRKYNDMIDAIRTLLRSRYEEIEFFDINDLNSDDVKLLTVIKLCVDNYSKIKDAYRELQSLAADPRTVLEQHEILIDDIIKFGSDVEELIHDTDDINTVKQFSNSFNYILEFLVEGIRRILPDPSFNVALVNKINQTKQKHTISSGEMVNKFIGTMESREVYLRKLEQVLNTSINPILTYILFDPFKKPPSIPTEDYKLPHVDMGSQQHKYLSEIELGINTFLLKLQKDGRFKYAQSLKWNFDLNVKLQSDYDDISEGVERLLALIHGEEFNGQTLMDKLQIIANQVLDTPLSDSVTKSDETELLISQDELKKYVNFVIQKLEVARQKCSVLSGVDSDIIVTINTIVTSFKTILMEFSRTPLEIGEEMKKKLDDGLSDFIKNLDKSTTSLLNKFKKLHETIMGFEKKDFKNNVEIEEFKTAQLIMLNKIQELQGEIANKSQSQENRDHMVRIKNIAADVCERVIKYSTDLLTYGLKMRGSLRRPRKLSTSDGEFDADNTDVDDMPNLTDEYFDEIPDIIQDQKLAIEVAESTETSRISQKMQVDLFSKIKRLEKYESEDIRRNAKIADLIKFLTIYSQTVDIKTGDPITTSEHPMLGESSSLNSKDIIGLYKTVIVGNDHNMGDLKTLNENRAEDIVYAGMEESKSISKEIQPGIIKNIDNLPNISNNLLQLNTTIFASKKAMDDSIDARNRQLDSFIPFLSIYSANQNDPDRLKPQIDMLDLKSLSDSSKQTIQFNKSISDSLNNLYEHERSVDTITKKFLKDTQLFSTQNKQDRIKTVYMTSSDIENLLECIISLKSLNEQVFKSRSISEKIVEFRNEKIKNILEASLLISLNPKSHEEFRRDLNNYSVFESLLETSSNSINLHSSLLDSNNFYNIQANFSMDDEISHLLRTMTLYSQQHNSENILRISKALVDLDNDILKVLDQNFVLFDNIVESKQKLNECKTSRNESIDQLIKSKILQTKLKDKSLSISNKKMGRLHRSIYLPIIRKLKKTTRNSMVINTDLLDSRKNTEKTHSQIATLIDQELRDFELYSRMEIKNTDFSS</sequence>
<protein>
    <submittedName>
        <fullName evidence="1">Uncharacterized protein</fullName>
    </submittedName>
</protein>
<dbReference type="EMBL" id="JWZT01003910">
    <property type="protein sequence ID" value="KII65284.1"/>
    <property type="molecule type" value="Genomic_DNA"/>
</dbReference>